<evidence type="ECO:0000256" key="1">
    <source>
        <dbReference type="ARBA" id="ARBA00023015"/>
    </source>
</evidence>
<dbReference type="PANTHER" id="PTHR31636">
    <property type="entry name" value="OSJNBA0084A10.13 PROTEIN-RELATED"/>
    <property type="match status" value="1"/>
</dbReference>
<sequence length="475" mass="54164">MIMEDSYEEVEPLNLSLAIMADPGVEKINNKKRKRKVHACKPPPLNNNVPSSYEGCEGKIFKLLQVREEMLKLDHRKRKGAVLEDGKGLHLIHLLLITATSVDEKNVNSALDNLTRIYQAVSLTGDSVQRVVAYFADGLLARLLTRKSPFYDMIMKEPTLEEEFLAFTCLYRVSPYYQFAHFTANQAIIEAFEKEEGVNNRALHVLDFDVSYGFQWPSLIQSLSDKATSGNRVSLRLTGFGTSLAQLQETESRLVSFAKGFRNLVFEFQGLLRGSKLVNLRRKKNETVAVNLVFHLNTLNNVMEVSETLKSVHSLRPSIVVLVEQEGNRSPRSFFLSRFMESLHYFAAMFDSLDDRLPLESAERLSIERKHLGKEIKSMINSDKEEGSGESCPRYEKMETWKSRMERHGFEGMGLSSKCLIQAKLLLKITTHYCPLQCERENNGGFRVFEREEAKALSLGWQDRCLLTASAWQCV</sequence>
<dbReference type="OrthoDB" id="1934063at2759"/>
<evidence type="ECO:0000256" key="3">
    <source>
        <dbReference type="PROSITE-ProRule" id="PRU01191"/>
    </source>
</evidence>
<name>A0A9W7IAA1_HIBTR</name>
<dbReference type="InterPro" id="IPR005202">
    <property type="entry name" value="TF_GRAS"/>
</dbReference>
<dbReference type="EMBL" id="BSYR01000024">
    <property type="protein sequence ID" value="GMI90535.1"/>
    <property type="molecule type" value="Genomic_DNA"/>
</dbReference>
<proteinExistence type="inferred from homology"/>
<evidence type="ECO:0000313" key="5">
    <source>
        <dbReference type="Proteomes" id="UP001165190"/>
    </source>
</evidence>
<feature type="region of interest" description="SAW" evidence="3">
    <location>
        <begin position="381"/>
        <end position="473"/>
    </location>
</feature>
<evidence type="ECO:0000256" key="2">
    <source>
        <dbReference type="ARBA" id="ARBA00023163"/>
    </source>
</evidence>
<keyword evidence="1" id="KW-0805">Transcription regulation</keyword>
<dbReference type="Proteomes" id="UP001165190">
    <property type="component" value="Unassembled WGS sequence"/>
</dbReference>
<keyword evidence="5" id="KW-1185">Reference proteome</keyword>
<comment type="caution">
    <text evidence="3">Lacks conserved residue(s) required for the propagation of feature annotation.</text>
</comment>
<accession>A0A9W7IAA1</accession>
<reference evidence="4" key="1">
    <citation type="submission" date="2023-05" db="EMBL/GenBank/DDBJ databases">
        <title>Genome and transcriptome analyses reveal genes involved in the formation of fine ridges on petal epidermal cells in Hibiscus trionum.</title>
        <authorList>
            <person name="Koshimizu S."/>
            <person name="Masuda S."/>
            <person name="Ishii T."/>
            <person name="Shirasu K."/>
            <person name="Hoshino A."/>
            <person name="Arita M."/>
        </authorList>
    </citation>
    <scope>NUCLEOTIDE SEQUENCE</scope>
    <source>
        <strain evidence="4">Hamamatsu line</strain>
    </source>
</reference>
<dbReference type="AlphaFoldDB" id="A0A9W7IAA1"/>
<evidence type="ECO:0000313" key="4">
    <source>
        <dbReference type="EMBL" id="GMI90535.1"/>
    </source>
</evidence>
<protein>
    <submittedName>
        <fullName evidence="4">SCARECROW, SHOOT GRAVITROPISM 1</fullName>
    </submittedName>
</protein>
<keyword evidence="2" id="KW-0804">Transcription</keyword>
<organism evidence="4 5">
    <name type="scientific">Hibiscus trionum</name>
    <name type="common">Flower of an hour</name>
    <dbReference type="NCBI Taxonomy" id="183268"/>
    <lineage>
        <taxon>Eukaryota</taxon>
        <taxon>Viridiplantae</taxon>
        <taxon>Streptophyta</taxon>
        <taxon>Embryophyta</taxon>
        <taxon>Tracheophyta</taxon>
        <taxon>Spermatophyta</taxon>
        <taxon>Magnoliopsida</taxon>
        <taxon>eudicotyledons</taxon>
        <taxon>Gunneridae</taxon>
        <taxon>Pentapetalae</taxon>
        <taxon>rosids</taxon>
        <taxon>malvids</taxon>
        <taxon>Malvales</taxon>
        <taxon>Malvaceae</taxon>
        <taxon>Malvoideae</taxon>
        <taxon>Hibiscus</taxon>
    </lineage>
</organism>
<dbReference type="Pfam" id="PF03514">
    <property type="entry name" value="GRAS"/>
    <property type="match status" value="1"/>
</dbReference>
<gene>
    <name evidence="4" type="ORF">HRI_002722800</name>
</gene>
<comment type="caution">
    <text evidence="4">The sequence shown here is derived from an EMBL/GenBank/DDBJ whole genome shotgun (WGS) entry which is preliminary data.</text>
</comment>
<dbReference type="PROSITE" id="PS50985">
    <property type="entry name" value="GRAS"/>
    <property type="match status" value="1"/>
</dbReference>
<comment type="similarity">
    <text evidence="3">Belongs to the GRAS family.</text>
</comment>